<dbReference type="GO" id="GO:0003824">
    <property type="term" value="F:catalytic activity"/>
    <property type="evidence" value="ECO:0007669"/>
    <property type="project" value="InterPro"/>
</dbReference>
<dbReference type="PANTHER" id="PTHR14237:SF19">
    <property type="entry name" value="MITOCHONDRIAL AMIDOXIME REDUCING COMPONENT 1"/>
    <property type="match status" value="1"/>
</dbReference>
<dbReference type="SUPFAM" id="SSF50800">
    <property type="entry name" value="PK beta-barrel domain-like"/>
    <property type="match status" value="1"/>
</dbReference>
<dbReference type="InterPro" id="IPR005303">
    <property type="entry name" value="MOCOS_middle"/>
</dbReference>
<proteinExistence type="predicted"/>
<dbReference type="AlphaFoldDB" id="A0A1G7VM19"/>
<dbReference type="Pfam" id="PF03473">
    <property type="entry name" value="MOSC"/>
    <property type="match status" value="1"/>
</dbReference>
<organism evidence="2 3">
    <name type="scientific">Dyadobacter soli</name>
    <dbReference type="NCBI Taxonomy" id="659014"/>
    <lineage>
        <taxon>Bacteria</taxon>
        <taxon>Pseudomonadati</taxon>
        <taxon>Bacteroidota</taxon>
        <taxon>Cytophagia</taxon>
        <taxon>Cytophagales</taxon>
        <taxon>Spirosomataceae</taxon>
        <taxon>Dyadobacter</taxon>
    </lineage>
</organism>
<gene>
    <name evidence="2" type="ORF">SAMN04487996_120123</name>
</gene>
<dbReference type="Pfam" id="PF03476">
    <property type="entry name" value="MOSC_N"/>
    <property type="match status" value="1"/>
</dbReference>
<keyword evidence="3" id="KW-1185">Reference proteome</keyword>
<dbReference type="PANTHER" id="PTHR14237">
    <property type="entry name" value="MOLYBDOPTERIN COFACTOR SULFURASE MOSC"/>
    <property type="match status" value="1"/>
</dbReference>
<dbReference type="InterPro" id="IPR011037">
    <property type="entry name" value="Pyrv_Knase-like_insert_dom_sf"/>
</dbReference>
<dbReference type="EMBL" id="FNAN01000020">
    <property type="protein sequence ID" value="SDG60835.1"/>
    <property type="molecule type" value="Genomic_DNA"/>
</dbReference>
<feature type="domain" description="MOSC" evidence="1">
    <location>
        <begin position="137"/>
        <end position="276"/>
    </location>
</feature>
<evidence type="ECO:0000313" key="3">
    <source>
        <dbReference type="Proteomes" id="UP000198748"/>
    </source>
</evidence>
<sequence length="276" mass="30824">MLTNKNETALQTAYLSQLWIYPVKSLAGTRVPVARAGWSGLQYDRHWMITDARGHCLTQREIPGMALLRASVTTHGLQISLIHESGNTILVPFSTEIGPQLQVKVWDDTVNASAPGEQANQWLSDQLHHQLKLVGMQPDVSNRAYDVSPYPPGALSFADDFPYHLISQSSVDDLNTRLEEKVTIERFRPNFVIAGLSPFEEDQLGRFCIGEAQFASISGCERCVVVNINPRSGERGRQPLKTLASFRRQGSKISFGQNVIATREGTVREMDRVLIY</sequence>
<reference evidence="3" key="1">
    <citation type="submission" date="2016-10" db="EMBL/GenBank/DDBJ databases">
        <authorList>
            <person name="Varghese N."/>
            <person name="Submissions S."/>
        </authorList>
    </citation>
    <scope>NUCLEOTIDE SEQUENCE [LARGE SCALE GENOMIC DNA]</scope>
    <source>
        <strain evidence="3">DSM 25329</strain>
    </source>
</reference>
<dbReference type="RefSeq" id="WP_090156494.1">
    <property type="nucleotide sequence ID" value="NZ_FNAN01000020.1"/>
</dbReference>
<dbReference type="GO" id="GO:0030151">
    <property type="term" value="F:molybdenum ion binding"/>
    <property type="evidence" value="ECO:0007669"/>
    <property type="project" value="InterPro"/>
</dbReference>
<dbReference type="STRING" id="659014.SAMN04487996_120123"/>
<dbReference type="OrthoDB" id="581532at2"/>
<dbReference type="SUPFAM" id="SSF141673">
    <property type="entry name" value="MOSC N-terminal domain-like"/>
    <property type="match status" value="1"/>
</dbReference>
<protein>
    <recommendedName>
        <fullName evidence="1">MOSC domain-containing protein</fullName>
    </recommendedName>
</protein>
<name>A0A1G7VM19_9BACT</name>
<dbReference type="InterPro" id="IPR005302">
    <property type="entry name" value="MoCF_Sase_C"/>
</dbReference>
<evidence type="ECO:0000259" key="1">
    <source>
        <dbReference type="PROSITE" id="PS51340"/>
    </source>
</evidence>
<evidence type="ECO:0000313" key="2">
    <source>
        <dbReference type="EMBL" id="SDG60835.1"/>
    </source>
</evidence>
<dbReference type="GO" id="GO:0030170">
    <property type="term" value="F:pyridoxal phosphate binding"/>
    <property type="evidence" value="ECO:0007669"/>
    <property type="project" value="InterPro"/>
</dbReference>
<dbReference type="PROSITE" id="PS51340">
    <property type="entry name" value="MOSC"/>
    <property type="match status" value="1"/>
</dbReference>
<dbReference type="Proteomes" id="UP000198748">
    <property type="component" value="Unassembled WGS sequence"/>
</dbReference>
<accession>A0A1G7VM19</accession>